<keyword evidence="3" id="KW-1185">Reference proteome</keyword>
<feature type="compositionally biased region" description="Basic residues" evidence="1">
    <location>
        <begin position="24"/>
        <end position="33"/>
    </location>
</feature>
<evidence type="ECO:0000256" key="1">
    <source>
        <dbReference type="SAM" id="MobiDB-lite"/>
    </source>
</evidence>
<feature type="region of interest" description="Disordered" evidence="1">
    <location>
        <begin position="82"/>
        <end position="109"/>
    </location>
</feature>
<feature type="region of interest" description="Disordered" evidence="1">
    <location>
        <begin position="20"/>
        <end position="46"/>
    </location>
</feature>
<protein>
    <submittedName>
        <fullName evidence="2">Uncharacterized protein</fullName>
    </submittedName>
</protein>
<sequence length="109" mass="11817">MPLPQRRTLVLFQSCALPGAGHVPRQHQKRRRLVAPGDNTPPPDIHGDKLFMVKVQEMVNSGPPNVYTEELSGVYAGKWRARGVQRGDESDESASPQGSKDVSVGEASG</sequence>
<dbReference type="AlphaFoldDB" id="A0A167UDF0"/>
<dbReference type="Proteomes" id="UP000076532">
    <property type="component" value="Unassembled WGS sequence"/>
</dbReference>
<proteinExistence type="predicted"/>
<organism evidence="2 3">
    <name type="scientific">Athelia psychrophila</name>
    <dbReference type="NCBI Taxonomy" id="1759441"/>
    <lineage>
        <taxon>Eukaryota</taxon>
        <taxon>Fungi</taxon>
        <taxon>Dikarya</taxon>
        <taxon>Basidiomycota</taxon>
        <taxon>Agaricomycotina</taxon>
        <taxon>Agaricomycetes</taxon>
        <taxon>Agaricomycetidae</taxon>
        <taxon>Atheliales</taxon>
        <taxon>Atheliaceae</taxon>
        <taxon>Athelia</taxon>
    </lineage>
</organism>
<accession>A0A167UDF0</accession>
<name>A0A167UDF0_9AGAM</name>
<gene>
    <name evidence="2" type="ORF">FIBSPDRAFT_879094</name>
</gene>
<reference evidence="2 3" key="1">
    <citation type="journal article" date="2016" name="Mol. Biol. Evol.">
        <title>Comparative Genomics of Early-Diverging Mushroom-Forming Fungi Provides Insights into the Origins of Lignocellulose Decay Capabilities.</title>
        <authorList>
            <person name="Nagy L.G."/>
            <person name="Riley R."/>
            <person name="Tritt A."/>
            <person name="Adam C."/>
            <person name="Daum C."/>
            <person name="Floudas D."/>
            <person name="Sun H."/>
            <person name="Yadav J.S."/>
            <person name="Pangilinan J."/>
            <person name="Larsson K.H."/>
            <person name="Matsuura K."/>
            <person name="Barry K."/>
            <person name="Labutti K."/>
            <person name="Kuo R."/>
            <person name="Ohm R.A."/>
            <person name="Bhattacharya S.S."/>
            <person name="Shirouzu T."/>
            <person name="Yoshinaga Y."/>
            <person name="Martin F.M."/>
            <person name="Grigoriev I.V."/>
            <person name="Hibbett D.S."/>
        </authorList>
    </citation>
    <scope>NUCLEOTIDE SEQUENCE [LARGE SCALE GENOMIC DNA]</scope>
    <source>
        <strain evidence="2 3">CBS 109695</strain>
    </source>
</reference>
<dbReference type="EMBL" id="KV417996">
    <property type="protein sequence ID" value="KZP03834.1"/>
    <property type="molecule type" value="Genomic_DNA"/>
</dbReference>
<dbReference type="OrthoDB" id="341421at2759"/>
<evidence type="ECO:0000313" key="2">
    <source>
        <dbReference type="EMBL" id="KZP03834.1"/>
    </source>
</evidence>
<evidence type="ECO:0000313" key="3">
    <source>
        <dbReference type="Proteomes" id="UP000076532"/>
    </source>
</evidence>